<dbReference type="PANTHER" id="PTHR31207:SF38">
    <property type="entry name" value="PROLAMIN-LIKE PROTEIN"/>
    <property type="match status" value="1"/>
</dbReference>
<feature type="domain" description="Prolamin-like" evidence="2">
    <location>
        <begin position="103"/>
        <end position="175"/>
    </location>
</feature>
<keyword evidence="4" id="KW-1185">Reference proteome</keyword>
<protein>
    <recommendedName>
        <fullName evidence="2">Prolamin-like domain-containing protein</fullName>
    </recommendedName>
</protein>
<name>A0AA87B8W7_9FABA</name>
<dbReference type="Gramene" id="rna-AYBTSS11_LOCUS30753">
    <property type="protein sequence ID" value="CAJ1978558.1"/>
    <property type="gene ID" value="gene-AYBTSS11_LOCUS30753"/>
</dbReference>
<evidence type="ECO:0000259" key="2">
    <source>
        <dbReference type="Pfam" id="PF05617"/>
    </source>
</evidence>
<reference evidence="3" key="1">
    <citation type="submission" date="2023-10" db="EMBL/GenBank/DDBJ databases">
        <authorList>
            <person name="Domelevo Entfellner J.-B."/>
        </authorList>
    </citation>
    <scope>NUCLEOTIDE SEQUENCE</scope>
</reference>
<dbReference type="Pfam" id="PF05617">
    <property type="entry name" value="Prolamin_like"/>
    <property type="match status" value="2"/>
</dbReference>
<proteinExistence type="predicted"/>
<dbReference type="InterPro" id="IPR008502">
    <property type="entry name" value="Prolamin-like"/>
</dbReference>
<sequence>MAEITAPDKEESLLECARHIGSYCGNEVLDSLPSHAKTTVSADCCYKIIQTGYSCHTRLTLFVLQSDSEYKHANLTRVLAKNDKIFHKCDYATQPESQRYLSKCVEKIGIHCGKEVFDKLVYNKNNITGCCCDKLVDMGLRCHINMVKALIRTPALRDIDAVQFLKKSKKIFHQCQPREE</sequence>
<evidence type="ECO:0000256" key="1">
    <source>
        <dbReference type="ARBA" id="ARBA00022729"/>
    </source>
</evidence>
<dbReference type="AlphaFoldDB" id="A0AA87B8W7"/>
<keyword evidence="1" id="KW-0732">Signal</keyword>
<gene>
    <name evidence="3" type="ORF">AYBTSS11_LOCUS30753</name>
</gene>
<accession>A0AA87B8W7</accession>
<dbReference type="InterPro" id="IPR040220">
    <property type="entry name" value="DD11"/>
</dbReference>
<dbReference type="PANTHER" id="PTHR31207">
    <property type="entry name" value="ECA1 GAMETOGENESIS FAMILY PROTEIN (DUF784)-RELATED-RELATED"/>
    <property type="match status" value="1"/>
</dbReference>
<organism evidence="3 4">
    <name type="scientific">Sphenostylis stenocarpa</name>
    <dbReference type="NCBI Taxonomy" id="92480"/>
    <lineage>
        <taxon>Eukaryota</taxon>
        <taxon>Viridiplantae</taxon>
        <taxon>Streptophyta</taxon>
        <taxon>Embryophyta</taxon>
        <taxon>Tracheophyta</taxon>
        <taxon>Spermatophyta</taxon>
        <taxon>Magnoliopsida</taxon>
        <taxon>eudicotyledons</taxon>
        <taxon>Gunneridae</taxon>
        <taxon>Pentapetalae</taxon>
        <taxon>rosids</taxon>
        <taxon>fabids</taxon>
        <taxon>Fabales</taxon>
        <taxon>Fabaceae</taxon>
        <taxon>Papilionoideae</taxon>
        <taxon>50 kb inversion clade</taxon>
        <taxon>NPAAA clade</taxon>
        <taxon>indigoferoid/millettioid clade</taxon>
        <taxon>Phaseoleae</taxon>
        <taxon>Sphenostylis</taxon>
    </lineage>
</organism>
<evidence type="ECO:0000313" key="3">
    <source>
        <dbReference type="EMBL" id="CAJ1978558.1"/>
    </source>
</evidence>
<dbReference type="Proteomes" id="UP001189624">
    <property type="component" value="Chromosome 11"/>
</dbReference>
<evidence type="ECO:0000313" key="4">
    <source>
        <dbReference type="Proteomes" id="UP001189624"/>
    </source>
</evidence>
<dbReference type="EMBL" id="OY731408">
    <property type="protein sequence ID" value="CAJ1978558.1"/>
    <property type="molecule type" value="Genomic_DNA"/>
</dbReference>
<feature type="domain" description="Prolamin-like" evidence="2">
    <location>
        <begin position="15"/>
        <end position="90"/>
    </location>
</feature>